<dbReference type="Pfam" id="PF02317">
    <property type="entry name" value="Octopine_DH"/>
    <property type="match status" value="1"/>
</dbReference>
<dbReference type="InterPro" id="IPR008927">
    <property type="entry name" value="6-PGluconate_DH-like_C_sf"/>
</dbReference>
<comment type="caution">
    <text evidence="3">The sequence shown here is derived from an EMBL/GenBank/DDBJ whole genome shotgun (WGS) entry which is preliminary data.</text>
</comment>
<proteinExistence type="predicted"/>
<reference evidence="3" key="1">
    <citation type="submission" date="2023-01" db="EMBL/GenBank/DDBJ databases">
        <title>Human gut microbiome strain richness.</title>
        <authorList>
            <person name="Chen-Liaw A."/>
        </authorList>
    </citation>
    <scope>NUCLEOTIDE SEQUENCE</scope>
    <source>
        <strain evidence="3">1001287st1_F4_1001285I_161205</strain>
    </source>
</reference>
<evidence type="ECO:0000259" key="2">
    <source>
        <dbReference type="Pfam" id="PF03807"/>
    </source>
</evidence>
<dbReference type="SUPFAM" id="SSF51735">
    <property type="entry name" value="NAD(P)-binding Rossmann-fold domains"/>
    <property type="match status" value="1"/>
</dbReference>
<dbReference type="PANTHER" id="PTHR38015">
    <property type="entry name" value="BLR6086 PROTEIN"/>
    <property type="match status" value="1"/>
</dbReference>
<sequence>MKKIAVLGTGNIAQTIAVDLKASGHEVRLFAPENLIHRFRDFADTQVIECVGALEARERIDIITSDIDQAVGQADYIIVCVTGSHHQEYAQMLKGHTSAEQIMVTFNGCMASLIYKNVWGDDPTCPIFVESTIPPFSTRLAGPGKVRMFERHLAPIAFFPASAADRYFNQIKTDLYDFPGLYADVLECGLSLINPTVHPGPCLVNLSNIEKPDFTFFLYEHGFQPSGLKIDVLLNRERLAVGKALGYQIHALEDFAGVEKIDNWEPLYAMGHGCHALTSIAGPNDINYRYLTEDIPVALVCWASIGDLAGVDTPIMDAVITLIGVAHDTDWFANGRSAEKLGLTGKSVEQIQRYVKTGKI</sequence>
<dbReference type="EMBL" id="JAQLWV010000011">
    <property type="protein sequence ID" value="MDB7933206.1"/>
    <property type="molecule type" value="Genomic_DNA"/>
</dbReference>
<evidence type="ECO:0000313" key="4">
    <source>
        <dbReference type="Proteomes" id="UP001211173"/>
    </source>
</evidence>
<dbReference type="InterPro" id="IPR036291">
    <property type="entry name" value="NAD(P)-bd_dom_sf"/>
</dbReference>
<dbReference type="GO" id="GO:0016491">
    <property type="term" value="F:oxidoreductase activity"/>
    <property type="evidence" value="ECO:0007669"/>
    <property type="project" value="InterPro"/>
</dbReference>
<organism evidence="3 4">
    <name type="scientific">Flavonifractor plautii</name>
    <name type="common">Fusobacterium plautii</name>
    <dbReference type="NCBI Taxonomy" id="292800"/>
    <lineage>
        <taxon>Bacteria</taxon>
        <taxon>Bacillati</taxon>
        <taxon>Bacillota</taxon>
        <taxon>Clostridia</taxon>
        <taxon>Eubacteriales</taxon>
        <taxon>Oscillospiraceae</taxon>
        <taxon>Flavonifractor</taxon>
    </lineage>
</organism>
<feature type="domain" description="Opine dehydrogenase" evidence="1">
    <location>
        <begin position="183"/>
        <end position="326"/>
    </location>
</feature>
<dbReference type="InterPro" id="IPR051729">
    <property type="entry name" value="Opine/Lysopine_DH"/>
</dbReference>
<name>A0AAW6CG60_FLAPL</name>
<dbReference type="Gene3D" id="1.10.1040.10">
    <property type="entry name" value="N-(1-d-carboxylethyl)-l-norvaline Dehydrogenase, domain 2"/>
    <property type="match status" value="1"/>
</dbReference>
<dbReference type="InterPro" id="IPR013328">
    <property type="entry name" value="6PGD_dom2"/>
</dbReference>
<gene>
    <name evidence="3" type="ORF">PNE06_08980</name>
</gene>
<dbReference type="SUPFAM" id="SSF48179">
    <property type="entry name" value="6-phosphogluconate dehydrogenase C-terminal domain-like"/>
    <property type="match status" value="1"/>
</dbReference>
<dbReference type="Proteomes" id="UP001211173">
    <property type="component" value="Unassembled WGS sequence"/>
</dbReference>
<evidence type="ECO:0000313" key="3">
    <source>
        <dbReference type="EMBL" id="MDB7933206.1"/>
    </source>
</evidence>
<dbReference type="Gene3D" id="3.40.50.720">
    <property type="entry name" value="NAD(P)-binding Rossmann-like Domain"/>
    <property type="match status" value="1"/>
</dbReference>
<dbReference type="Pfam" id="PF03807">
    <property type="entry name" value="F420_oxidored"/>
    <property type="match status" value="1"/>
</dbReference>
<dbReference type="PANTHER" id="PTHR38015:SF1">
    <property type="entry name" value="OPINE DEHYDROGENASE DOMAIN-CONTAINING PROTEIN"/>
    <property type="match status" value="1"/>
</dbReference>
<dbReference type="RefSeq" id="WP_035298361.1">
    <property type="nucleotide sequence ID" value="NZ_BAABXT010000001.1"/>
</dbReference>
<protein>
    <submittedName>
        <fullName evidence="3">NAD/NADP octopine/nopaline dehydrogenase family protein</fullName>
    </submittedName>
</protein>
<accession>A0AAW6CG60</accession>
<feature type="domain" description="Pyrroline-5-carboxylate reductase catalytic N-terminal" evidence="2">
    <location>
        <begin position="3"/>
        <end position="104"/>
    </location>
</feature>
<evidence type="ECO:0000259" key="1">
    <source>
        <dbReference type="Pfam" id="PF02317"/>
    </source>
</evidence>
<dbReference type="InterPro" id="IPR003421">
    <property type="entry name" value="Opine_DH"/>
</dbReference>
<dbReference type="InterPro" id="IPR028939">
    <property type="entry name" value="P5C_Rdtase_cat_N"/>
</dbReference>
<dbReference type="AlphaFoldDB" id="A0AAW6CG60"/>